<dbReference type="RefSeq" id="XP_020128323.1">
    <property type="nucleotide sequence ID" value="XM_020275819.1"/>
</dbReference>
<dbReference type="GO" id="GO:0000400">
    <property type="term" value="F:four-way junction DNA binding"/>
    <property type="evidence" value="ECO:0007669"/>
    <property type="project" value="TreeGrafter"/>
</dbReference>
<comment type="subcellular location">
    <subcellularLocation>
        <location evidence="1">Nucleus</location>
    </subcellularLocation>
</comment>
<dbReference type="OrthoDB" id="336321at2759"/>
<feature type="compositionally biased region" description="Basic and acidic residues" evidence="3">
    <location>
        <begin position="226"/>
        <end position="236"/>
    </location>
</feature>
<dbReference type="AlphaFoldDB" id="A0A1J9RUF8"/>
<dbReference type="GO" id="GO:0005815">
    <property type="term" value="C:microtubule organizing center"/>
    <property type="evidence" value="ECO:0007669"/>
    <property type="project" value="TreeGrafter"/>
</dbReference>
<reference evidence="4 5" key="1">
    <citation type="submission" date="2016-10" db="EMBL/GenBank/DDBJ databases">
        <title>Proteomics and genomics reveal pathogen-plant mechanisms compatible with a hemibiotrophic lifestyle of Diplodia corticola.</title>
        <authorList>
            <person name="Fernandes I."/>
            <person name="De Jonge R."/>
            <person name="Van De Peer Y."/>
            <person name="Devreese B."/>
            <person name="Alves A."/>
            <person name="Esteves A.C."/>
        </authorList>
    </citation>
    <scope>NUCLEOTIDE SEQUENCE [LARGE SCALE GENOMIC DNA]</scope>
    <source>
        <strain evidence="4 5">CBS 112549</strain>
    </source>
</reference>
<comment type="caution">
    <text evidence="4">The sequence shown here is derived from an EMBL/GenBank/DDBJ whole genome shotgun (WGS) entry which is preliminary data.</text>
</comment>
<dbReference type="PANTHER" id="PTHR46457:SF1">
    <property type="entry name" value="DNA REPAIR PROTEIN RAD51 HOMOLOG 4"/>
    <property type="match status" value="1"/>
</dbReference>
<dbReference type="GO" id="GO:0003697">
    <property type="term" value="F:single-stranded DNA binding"/>
    <property type="evidence" value="ECO:0007669"/>
    <property type="project" value="TreeGrafter"/>
</dbReference>
<dbReference type="GeneID" id="31016080"/>
<feature type="region of interest" description="Disordered" evidence="3">
    <location>
        <begin position="293"/>
        <end position="313"/>
    </location>
</feature>
<keyword evidence="2" id="KW-0539">Nucleus</keyword>
<keyword evidence="5" id="KW-1185">Reference proteome</keyword>
<dbReference type="GO" id="GO:0033063">
    <property type="term" value="C:Rad51B-Rad51C-Rad51D-XRCC2 complex"/>
    <property type="evidence" value="ECO:0007669"/>
    <property type="project" value="TreeGrafter"/>
</dbReference>
<feature type="compositionally biased region" description="Basic and acidic residues" evidence="3">
    <location>
        <begin position="168"/>
        <end position="183"/>
    </location>
</feature>
<dbReference type="InterPro" id="IPR051988">
    <property type="entry name" value="HRR_RAD51_Paralog"/>
</dbReference>
<dbReference type="GO" id="GO:0000724">
    <property type="term" value="P:double-strand break repair via homologous recombination"/>
    <property type="evidence" value="ECO:0007669"/>
    <property type="project" value="TreeGrafter"/>
</dbReference>
<dbReference type="GO" id="GO:0005657">
    <property type="term" value="C:replication fork"/>
    <property type="evidence" value="ECO:0007669"/>
    <property type="project" value="TreeGrafter"/>
</dbReference>
<organism evidence="4 5">
    <name type="scientific">Diplodia corticola</name>
    <dbReference type="NCBI Taxonomy" id="236234"/>
    <lineage>
        <taxon>Eukaryota</taxon>
        <taxon>Fungi</taxon>
        <taxon>Dikarya</taxon>
        <taxon>Ascomycota</taxon>
        <taxon>Pezizomycotina</taxon>
        <taxon>Dothideomycetes</taxon>
        <taxon>Dothideomycetes incertae sedis</taxon>
        <taxon>Botryosphaeriales</taxon>
        <taxon>Botryosphaeriaceae</taxon>
        <taxon>Diplodia</taxon>
    </lineage>
</organism>
<feature type="region of interest" description="Disordered" evidence="3">
    <location>
        <begin position="148"/>
        <end position="236"/>
    </location>
</feature>
<gene>
    <name evidence="4" type="ORF">BKCO1_4100056</name>
</gene>
<proteinExistence type="predicted"/>
<dbReference type="Proteomes" id="UP000183809">
    <property type="component" value="Unassembled WGS sequence"/>
</dbReference>
<evidence type="ECO:0000256" key="1">
    <source>
        <dbReference type="ARBA" id="ARBA00004123"/>
    </source>
</evidence>
<sequence length="427" mass="46390">MDMLSTIQPILASSLLAQIPEEGGGQLPRTGCGTREIDDALRGGLDLGVGGVACISGEKGIGKTALAFAFLTTHLLSQPANQAVVIDTTGTFDVLRLYNSILSRIRADPSPAAEDQEAVAEETLGKVKIMRVFDFLGMIEAVSEVRETLENQRHHQESRQENPLQEPARPKEQVPAKDQETRKPQRIRSTIPDSEDESEDDDDAMLLDQDEEPTEDERTEEMPEDGNGRKEEAEDGRVGMIVVDNITHAVSPMMKTNYAQASALLTSFLRSLSQLTRTHKLITVLVNAVTTVPKPPPSATDSPQHTQAPIKNPCPSIFASAGHIMPALSPILPAQADFHLLITSQPLTRQDAVTLHSFSNNPSSHANGSRLDRASVMEVLNDRYGDRVGRWAAFASDASGLIVGVDPERGVPPKQYRLPGFASKMVL</sequence>
<feature type="compositionally biased region" description="Basic and acidic residues" evidence="3">
    <location>
        <begin position="148"/>
        <end position="160"/>
    </location>
</feature>
<dbReference type="SUPFAM" id="SSF52540">
    <property type="entry name" value="P-loop containing nucleoside triphosphate hydrolases"/>
    <property type="match status" value="1"/>
</dbReference>
<dbReference type="GO" id="GO:0042148">
    <property type="term" value="P:DNA strand invasion"/>
    <property type="evidence" value="ECO:0007669"/>
    <property type="project" value="TreeGrafter"/>
</dbReference>
<evidence type="ECO:0000313" key="5">
    <source>
        <dbReference type="Proteomes" id="UP000183809"/>
    </source>
</evidence>
<evidence type="ECO:0000256" key="3">
    <source>
        <dbReference type="SAM" id="MobiDB-lite"/>
    </source>
</evidence>
<dbReference type="GO" id="GO:0008094">
    <property type="term" value="F:ATP-dependent activity, acting on DNA"/>
    <property type="evidence" value="ECO:0007669"/>
    <property type="project" value="TreeGrafter"/>
</dbReference>
<dbReference type="EMBL" id="MNUE01000041">
    <property type="protein sequence ID" value="OJD32063.1"/>
    <property type="molecule type" value="Genomic_DNA"/>
</dbReference>
<evidence type="ECO:0000256" key="2">
    <source>
        <dbReference type="ARBA" id="ARBA00023242"/>
    </source>
</evidence>
<name>A0A1J9RUF8_9PEZI</name>
<evidence type="ECO:0000313" key="4">
    <source>
        <dbReference type="EMBL" id="OJD32063.1"/>
    </source>
</evidence>
<dbReference type="InterPro" id="IPR027417">
    <property type="entry name" value="P-loop_NTPase"/>
</dbReference>
<feature type="compositionally biased region" description="Polar residues" evidence="3">
    <location>
        <begin position="299"/>
        <end position="309"/>
    </location>
</feature>
<dbReference type="STRING" id="236234.A0A1J9RUF8"/>
<dbReference type="PANTHER" id="PTHR46457">
    <property type="entry name" value="DNA REPAIR PROTEIN RAD51 HOMOLOG 4"/>
    <property type="match status" value="1"/>
</dbReference>
<protein>
    <submittedName>
        <fullName evidence="4">Dna repair protein rad51</fullName>
    </submittedName>
</protein>
<feature type="compositionally biased region" description="Acidic residues" evidence="3">
    <location>
        <begin position="193"/>
        <end position="224"/>
    </location>
</feature>
<dbReference type="GO" id="GO:0007131">
    <property type="term" value="P:reciprocal meiotic recombination"/>
    <property type="evidence" value="ECO:0007669"/>
    <property type="project" value="TreeGrafter"/>
</dbReference>
<dbReference type="Gene3D" id="3.40.50.300">
    <property type="entry name" value="P-loop containing nucleotide triphosphate hydrolases"/>
    <property type="match status" value="1"/>
</dbReference>
<accession>A0A1J9RUF8</accession>
<dbReference type="GO" id="GO:0000723">
    <property type="term" value="P:telomere maintenance"/>
    <property type="evidence" value="ECO:0007669"/>
    <property type="project" value="TreeGrafter"/>
</dbReference>